<dbReference type="Proteomes" id="UP000753961">
    <property type="component" value="Unassembled WGS sequence"/>
</dbReference>
<comment type="function">
    <text evidence="6">GTPase that associates with the 50S ribosomal subunit and may have a role during protein synthesis or ribosome biogenesis.</text>
</comment>
<evidence type="ECO:0000256" key="7">
    <source>
        <dbReference type="PIRSR" id="PIRSR006809-1"/>
    </source>
</evidence>
<dbReference type="InterPro" id="IPR032305">
    <property type="entry name" value="GTP-bd_M"/>
</dbReference>
<dbReference type="GO" id="GO:0046872">
    <property type="term" value="F:metal ion binding"/>
    <property type="evidence" value="ECO:0007669"/>
    <property type="project" value="UniProtKB-KW"/>
</dbReference>
<evidence type="ECO:0000256" key="3">
    <source>
        <dbReference type="ARBA" id="ARBA00022741"/>
    </source>
</evidence>
<comment type="subcellular location">
    <subcellularLocation>
        <location evidence="6">Cytoplasm</location>
    </subcellularLocation>
    <text evidence="6">May associate with membranes.</text>
</comment>
<dbReference type="RefSeq" id="WP_222579132.1">
    <property type="nucleotide sequence ID" value="NZ_JAHVHU010000005.1"/>
</dbReference>
<feature type="binding site" evidence="7">
    <location>
        <begin position="216"/>
        <end position="223"/>
    </location>
    <ligand>
        <name>GTP</name>
        <dbReference type="ChEBI" id="CHEBI:37565"/>
    </ligand>
</feature>
<evidence type="ECO:0000259" key="10">
    <source>
        <dbReference type="PROSITE" id="PS51705"/>
    </source>
</evidence>
<dbReference type="GO" id="GO:0003924">
    <property type="term" value="F:GTPase activity"/>
    <property type="evidence" value="ECO:0007669"/>
    <property type="project" value="UniProtKB-UniRule"/>
</dbReference>
<feature type="binding site" evidence="7">
    <location>
        <begin position="328"/>
        <end position="331"/>
    </location>
    <ligand>
        <name>GTP</name>
        <dbReference type="ChEBI" id="CHEBI:37565"/>
    </ligand>
</feature>
<dbReference type="Pfam" id="PF16360">
    <property type="entry name" value="GTP-bdg_M"/>
    <property type="match status" value="1"/>
</dbReference>
<feature type="binding site" evidence="7">
    <location>
        <begin position="262"/>
        <end position="265"/>
    </location>
    <ligand>
        <name>GTP</name>
        <dbReference type="ChEBI" id="CHEBI:37565"/>
    </ligand>
</feature>
<feature type="binding site" evidence="7">
    <location>
        <begin position="370"/>
        <end position="372"/>
    </location>
    <ligand>
        <name>GTP</name>
        <dbReference type="ChEBI" id="CHEBI:37565"/>
    </ligand>
</feature>
<keyword evidence="5 6" id="KW-0342">GTP-binding</keyword>
<keyword evidence="2 8" id="KW-0479">Metal-binding</keyword>
<dbReference type="NCBIfam" id="TIGR03156">
    <property type="entry name" value="GTP_HflX"/>
    <property type="match status" value="1"/>
</dbReference>
<comment type="cofactor">
    <cofactor evidence="8">
        <name>Mg(2+)</name>
        <dbReference type="ChEBI" id="CHEBI:18420"/>
    </cofactor>
</comment>
<keyword evidence="9" id="KW-0175">Coiled coil</keyword>
<comment type="similarity">
    <text evidence="6">Belongs to the TRAFAC class OBG-HflX-like GTPase superfamily. HflX GTPase family.</text>
</comment>
<evidence type="ECO:0000256" key="8">
    <source>
        <dbReference type="PIRSR" id="PIRSR006809-2"/>
    </source>
</evidence>
<evidence type="ECO:0000256" key="4">
    <source>
        <dbReference type="ARBA" id="ARBA00022842"/>
    </source>
</evidence>
<dbReference type="InterPro" id="IPR042108">
    <property type="entry name" value="GTPase_HflX_N_sf"/>
</dbReference>
<dbReference type="InterPro" id="IPR030394">
    <property type="entry name" value="G_HFLX_dom"/>
</dbReference>
<comment type="caution">
    <text evidence="11">The sequence shown here is derived from an EMBL/GenBank/DDBJ whole genome shotgun (WGS) entry which is preliminary data.</text>
</comment>
<feature type="domain" description="Hflx-type G" evidence="10">
    <location>
        <begin position="210"/>
        <end position="392"/>
    </location>
</feature>
<dbReference type="PRINTS" id="PR00326">
    <property type="entry name" value="GTP1OBG"/>
</dbReference>
<dbReference type="AlphaFoldDB" id="A0A953LCC4"/>
<protein>
    <recommendedName>
        <fullName evidence="6">GTPase HflX</fullName>
    </recommendedName>
    <alternativeName>
        <fullName evidence="6">GTP-binding protein HflX</fullName>
    </alternativeName>
</protein>
<evidence type="ECO:0000256" key="1">
    <source>
        <dbReference type="ARBA" id="ARBA00022490"/>
    </source>
</evidence>
<dbReference type="PROSITE" id="PS51705">
    <property type="entry name" value="G_HFLX"/>
    <property type="match status" value="1"/>
</dbReference>
<evidence type="ECO:0000313" key="12">
    <source>
        <dbReference type="Proteomes" id="UP000753961"/>
    </source>
</evidence>
<dbReference type="InterPro" id="IPR025121">
    <property type="entry name" value="GTPase_HflX_N"/>
</dbReference>
<keyword evidence="3 6" id="KW-0547">Nucleotide-binding</keyword>
<dbReference type="GO" id="GO:0043022">
    <property type="term" value="F:ribosome binding"/>
    <property type="evidence" value="ECO:0007669"/>
    <property type="project" value="TreeGrafter"/>
</dbReference>
<evidence type="ECO:0000256" key="6">
    <source>
        <dbReference type="HAMAP-Rule" id="MF_00900"/>
    </source>
</evidence>
<dbReference type="GO" id="GO:0005525">
    <property type="term" value="F:GTP binding"/>
    <property type="evidence" value="ECO:0007669"/>
    <property type="project" value="UniProtKB-UniRule"/>
</dbReference>
<evidence type="ECO:0000313" key="11">
    <source>
        <dbReference type="EMBL" id="MBY5957614.1"/>
    </source>
</evidence>
<keyword evidence="4 8" id="KW-0460">Magnesium</keyword>
<dbReference type="InterPro" id="IPR016496">
    <property type="entry name" value="GTPase_HflX"/>
</dbReference>
<accession>A0A953LCC4</accession>
<gene>
    <name evidence="6 11" type="primary">hflX</name>
    <name evidence="11" type="ORF">KUV50_05675</name>
</gene>
<reference evidence="11" key="1">
    <citation type="submission" date="2021-06" db="EMBL/GenBank/DDBJ databases">
        <title>44 bacteria genomes isolated from Dapeng, Shenzhen.</title>
        <authorList>
            <person name="Zheng W."/>
            <person name="Yu S."/>
            <person name="Huang Y."/>
        </authorList>
    </citation>
    <scope>NUCLEOTIDE SEQUENCE</scope>
    <source>
        <strain evidence="11">DP5N28-2</strain>
    </source>
</reference>
<name>A0A953LCC4_9BACT</name>
<dbReference type="NCBIfam" id="TIGR00231">
    <property type="entry name" value="small_GTP"/>
    <property type="match status" value="1"/>
</dbReference>
<feature type="binding site" evidence="8">
    <location>
        <position position="243"/>
    </location>
    <ligand>
        <name>Mg(2+)</name>
        <dbReference type="ChEBI" id="CHEBI:18420"/>
    </ligand>
</feature>
<dbReference type="Pfam" id="PF13167">
    <property type="entry name" value="GTP-bdg_N"/>
    <property type="match status" value="1"/>
</dbReference>
<feature type="binding site" evidence="7">
    <location>
        <begin position="241"/>
        <end position="245"/>
    </location>
    <ligand>
        <name>GTP</name>
        <dbReference type="ChEBI" id="CHEBI:37565"/>
    </ligand>
</feature>
<proteinExistence type="inferred from homology"/>
<dbReference type="InterPro" id="IPR027417">
    <property type="entry name" value="P-loop_NTPase"/>
</dbReference>
<dbReference type="Gene3D" id="6.10.250.2860">
    <property type="match status" value="1"/>
</dbReference>
<evidence type="ECO:0000256" key="2">
    <source>
        <dbReference type="ARBA" id="ARBA00022723"/>
    </source>
</evidence>
<keyword evidence="12" id="KW-1185">Reference proteome</keyword>
<dbReference type="InterPro" id="IPR005225">
    <property type="entry name" value="Small_GTP-bd"/>
</dbReference>
<dbReference type="InterPro" id="IPR006073">
    <property type="entry name" value="GTP-bd"/>
</dbReference>
<dbReference type="PANTHER" id="PTHR10229">
    <property type="entry name" value="GTP-BINDING PROTEIN HFLX"/>
    <property type="match status" value="1"/>
</dbReference>
<dbReference type="HAMAP" id="MF_00900">
    <property type="entry name" value="GTPase_HflX"/>
    <property type="match status" value="1"/>
</dbReference>
<comment type="subunit">
    <text evidence="6">Monomer. Associates with the 50S ribosomal subunit.</text>
</comment>
<dbReference type="SUPFAM" id="SSF52540">
    <property type="entry name" value="P-loop containing nucleoside triphosphate hydrolases"/>
    <property type="match status" value="1"/>
</dbReference>
<dbReference type="Gene3D" id="3.40.50.300">
    <property type="entry name" value="P-loop containing nucleotide triphosphate hydrolases"/>
    <property type="match status" value="1"/>
</dbReference>
<feature type="coiled-coil region" evidence="9">
    <location>
        <begin position="171"/>
        <end position="205"/>
    </location>
</feature>
<evidence type="ECO:0000256" key="9">
    <source>
        <dbReference type="SAM" id="Coils"/>
    </source>
</evidence>
<sequence length="403" mass="46577">MTNDWNISSNDQSTFLDQEETAVLVGLVTKEEDEVTANEYLDELEFLALTAGATTKARFTQKVNHPDSKYFIGSGKAQEIKEYVDAHDIDLVIFDDDLSPSQAQNLERKIKVKIIDRSNLILDIFANHAQSAQARTQVELAQMQYLLPRLRGLWTHLERQQGGIGTRGPGEKEIETDRRIVRDKIKKLQDRLEKLELQSETRRKNRGQYIRVAFVGYTNVGKSSLMNRLSKSDVLEENKLFATLDTTVRKVVFGRMPFLMSDTVGFIRKLPHHLVESFKSTLEETKESDILIHVVDLSHPSYEEQIETVQQTLASLGVEQKPILMVFNKLDLYRKKFFDDLLTESEKDALVNELRESLDKKYEGQIVMVSARTKENLQTLRDMLSGMIETKYKERYPYKAKYW</sequence>
<dbReference type="FunFam" id="3.40.50.11060:FF:000001">
    <property type="entry name" value="GTPase HflX"/>
    <property type="match status" value="1"/>
</dbReference>
<evidence type="ECO:0000256" key="5">
    <source>
        <dbReference type="ARBA" id="ARBA00023134"/>
    </source>
</evidence>
<dbReference type="EMBL" id="JAHVHU010000005">
    <property type="protein sequence ID" value="MBY5957614.1"/>
    <property type="molecule type" value="Genomic_DNA"/>
</dbReference>
<organism evidence="11 12">
    <name type="scientific">Membranihabitans marinus</name>
    <dbReference type="NCBI Taxonomy" id="1227546"/>
    <lineage>
        <taxon>Bacteria</taxon>
        <taxon>Pseudomonadati</taxon>
        <taxon>Bacteroidota</taxon>
        <taxon>Saprospiria</taxon>
        <taxon>Saprospirales</taxon>
        <taxon>Saprospiraceae</taxon>
        <taxon>Membranihabitans</taxon>
    </lineage>
</organism>
<dbReference type="Gene3D" id="3.40.50.11060">
    <property type="entry name" value="GTPase HflX, N-terminal domain"/>
    <property type="match status" value="1"/>
</dbReference>
<dbReference type="Pfam" id="PF01926">
    <property type="entry name" value="MMR_HSR1"/>
    <property type="match status" value="1"/>
</dbReference>
<dbReference type="PANTHER" id="PTHR10229:SF0">
    <property type="entry name" value="GTP-BINDING PROTEIN 6-RELATED"/>
    <property type="match status" value="1"/>
</dbReference>
<dbReference type="GO" id="GO:0005737">
    <property type="term" value="C:cytoplasm"/>
    <property type="evidence" value="ECO:0007669"/>
    <property type="project" value="UniProtKB-SubCell"/>
</dbReference>
<dbReference type="CDD" id="cd01878">
    <property type="entry name" value="HflX"/>
    <property type="match status" value="1"/>
</dbReference>
<keyword evidence="1 6" id="KW-0963">Cytoplasm</keyword>
<dbReference type="PIRSF" id="PIRSF006809">
    <property type="entry name" value="GTP-binding_hflX_prd"/>
    <property type="match status" value="1"/>
</dbReference>
<feature type="binding site" evidence="8">
    <location>
        <position position="223"/>
    </location>
    <ligand>
        <name>Mg(2+)</name>
        <dbReference type="ChEBI" id="CHEBI:18420"/>
    </ligand>
</feature>